<dbReference type="PROSITE" id="PS50294">
    <property type="entry name" value="WD_REPEATS_REGION"/>
    <property type="match status" value="2"/>
</dbReference>
<dbReference type="InterPro" id="IPR055410">
    <property type="entry name" value="Beta-prop_CAF1B_HIR1"/>
</dbReference>
<keyword evidence="8 11" id="KW-0804">Transcription</keyword>
<evidence type="ECO:0000256" key="5">
    <source>
        <dbReference type="ARBA" id="ARBA00022737"/>
    </source>
</evidence>
<evidence type="ECO:0000256" key="11">
    <source>
        <dbReference type="RuleBase" id="RU364014"/>
    </source>
</evidence>
<reference evidence="14 15" key="1">
    <citation type="submission" date="2024-03" db="EMBL/GenBank/DDBJ databases">
        <title>Genome-scale model development and genomic sequencing of the oleaginous clade Lipomyces.</title>
        <authorList>
            <consortium name="Lawrence Berkeley National Laboratory"/>
            <person name="Czajka J.J."/>
            <person name="Han Y."/>
            <person name="Kim J."/>
            <person name="Mondo S.J."/>
            <person name="Hofstad B.A."/>
            <person name="Robles A."/>
            <person name="Haridas S."/>
            <person name="Riley R."/>
            <person name="LaButti K."/>
            <person name="Pangilinan J."/>
            <person name="Andreopoulos W."/>
            <person name="Lipzen A."/>
            <person name="Yan J."/>
            <person name="Wang M."/>
            <person name="Ng V."/>
            <person name="Grigoriev I.V."/>
            <person name="Spatafora J.W."/>
            <person name="Magnuson J.K."/>
            <person name="Baker S.E."/>
            <person name="Pomraning K.R."/>
        </authorList>
    </citation>
    <scope>NUCLEOTIDE SEQUENCE [LARGE SCALE GENOMIC DNA]</scope>
    <source>
        <strain evidence="14 15">Phaff 52-87</strain>
    </source>
</reference>
<evidence type="ECO:0000256" key="2">
    <source>
        <dbReference type="ARBA" id="ARBA00007306"/>
    </source>
</evidence>
<dbReference type="InterPro" id="IPR001680">
    <property type="entry name" value="WD40_rpt"/>
</dbReference>
<comment type="subcellular location">
    <subcellularLocation>
        <location evidence="1 11">Nucleus</location>
    </subcellularLocation>
</comment>
<organism evidence="14 15">
    <name type="scientific">Myxozyma melibiosi</name>
    <dbReference type="NCBI Taxonomy" id="54550"/>
    <lineage>
        <taxon>Eukaryota</taxon>
        <taxon>Fungi</taxon>
        <taxon>Dikarya</taxon>
        <taxon>Ascomycota</taxon>
        <taxon>Saccharomycotina</taxon>
        <taxon>Lipomycetes</taxon>
        <taxon>Lipomycetales</taxon>
        <taxon>Lipomycetaceae</taxon>
        <taxon>Myxozyma</taxon>
    </lineage>
</organism>
<keyword evidence="6 11" id="KW-0156">Chromatin regulator</keyword>
<evidence type="ECO:0000256" key="6">
    <source>
        <dbReference type="ARBA" id="ARBA00022853"/>
    </source>
</evidence>
<dbReference type="Pfam" id="PF24105">
    <property type="entry name" value="Beta-prop_CAF1B_HIR1"/>
    <property type="match status" value="1"/>
</dbReference>
<keyword evidence="15" id="KW-1185">Reference proteome</keyword>
<evidence type="ECO:0000256" key="9">
    <source>
        <dbReference type="ARBA" id="ARBA00023242"/>
    </source>
</evidence>
<dbReference type="SUPFAM" id="SSF50978">
    <property type="entry name" value="WD40 repeat-like"/>
    <property type="match status" value="1"/>
</dbReference>
<dbReference type="InterPro" id="IPR036322">
    <property type="entry name" value="WD40_repeat_dom_sf"/>
</dbReference>
<evidence type="ECO:0000256" key="3">
    <source>
        <dbReference type="ARBA" id="ARBA00022491"/>
    </source>
</evidence>
<keyword evidence="7 11" id="KW-0805">Transcription regulation</keyword>
<keyword evidence="5 11" id="KW-0677">Repeat</keyword>
<dbReference type="SUPFAM" id="SSF101898">
    <property type="entry name" value="NHL repeat"/>
    <property type="match status" value="1"/>
</dbReference>
<dbReference type="Pfam" id="PF07569">
    <property type="entry name" value="Hira"/>
    <property type="match status" value="1"/>
</dbReference>
<feature type="domain" description="CAF1B/HIR1 beta-propeller" evidence="13">
    <location>
        <begin position="17"/>
        <end position="378"/>
    </location>
</feature>
<evidence type="ECO:0000313" key="14">
    <source>
        <dbReference type="EMBL" id="KAK7204493.1"/>
    </source>
</evidence>
<name>A0ABR1F5U3_9ASCO</name>
<dbReference type="PANTHER" id="PTHR13831:SF0">
    <property type="entry name" value="PROTEIN HIRA"/>
    <property type="match status" value="1"/>
</dbReference>
<evidence type="ECO:0000256" key="8">
    <source>
        <dbReference type="ARBA" id="ARBA00023163"/>
    </source>
</evidence>
<keyword evidence="9 11" id="KW-0539">Nucleus</keyword>
<evidence type="ECO:0000259" key="13">
    <source>
        <dbReference type="Pfam" id="PF24105"/>
    </source>
</evidence>
<keyword evidence="4 10" id="KW-0853">WD repeat</keyword>
<feature type="domain" description="Protein HIRA-like C-terminal" evidence="12">
    <location>
        <begin position="689"/>
        <end position="905"/>
    </location>
</feature>
<proteinExistence type="inferred from homology"/>
<feature type="repeat" description="WD" evidence="10">
    <location>
        <begin position="143"/>
        <end position="184"/>
    </location>
</feature>
<dbReference type="InterPro" id="IPR011494">
    <property type="entry name" value="HIRA-like_C"/>
</dbReference>
<dbReference type="PANTHER" id="PTHR13831">
    <property type="entry name" value="MEMBER OF THE HIR1 FAMILY OF WD-REPEAT PROTEINS"/>
    <property type="match status" value="1"/>
</dbReference>
<comment type="function">
    <text evidence="11">Required for replication-independent chromatin assembly and for the periodic repression of histone gene transcription during the cell cycle.</text>
</comment>
<dbReference type="Proteomes" id="UP001498771">
    <property type="component" value="Unassembled WGS sequence"/>
</dbReference>
<evidence type="ECO:0000259" key="12">
    <source>
        <dbReference type="Pfam" id="PF07569"/>
    </source>
</evidence>
<dbReference type="Pfam" id="PF09453">
    <property type="entry name" value="HIRA_B"/>
    <property type="match status" value="1"/>
</dbReference>
<dbReference type="InterPro" id="IPR015943">
    <property type="entry name" value="WD40/YVTN_repeat-like_dom_sf"/>
</dbReference>
<dbReference type="PROSITE" id="PS50082">
    <property type="entry name" value="WD_REPEATS_2"/>
    <property type="match status" value="4"/>
</dbReference>
<dbReference type="CDD" id="cd00200">
    <property type="entry name" value="WD40"/>
    <property type="match status" value="1"/>
</dbReference>
<comment type="similarity">
    <text evidence="2 11">Belongs to the WD repeat HIR1 family.</text>
</comment>
<dbReference type="EMBL" id="JBBJBU010000008">
    <property type="protein sequence ID" value="KAK7204493.1"/>
    <property type="molecule type" value="Genomic_DNA"/>
</dbReference>
<gene>
    <name evidence="14" type="ORF">BZA70DRAFT_280867</name>
</gene>
<sequence length="972" mass="104850">MYYLKPAWLTHHEGQKRFEVYSVDVHPDGTRIASGGLDAKVRIWSTAAIFSCAKSDGTDGEVNGGVKVPSDYTGPKQLCSMSTHSGAVTTVRFSPSGRYLASGSDDRVILVWERDEEAHDVPRKEFGAQGEADTERWVVRRRCVGHDNDVQDLAWSPDSSIMVSVGLDSGVIIWSGTTFEKIKRLDIHQSHVKGITFDPANKYFATASDDRTIKIVRYHRTASNDLLFSIDTTVTAPFSGSPLTTYFRRCSWSPDGSHIAAANATNGPVATVAIINRGVWDSEINLIGHEGPVEVAAFSPRMFAKVKGSKQLVTVIACAGQDKALSVWNTSNPRPIVVSQDVAEKAITDLAWGPDGQTLFASSLDGSIAVCMFEEGDLGYIISKEENEKQLAKYGGGRDAMYYPESVEQLALEEKSAKSTAADTNGKKRIEDIMGETVSTSLTTVSSKPEVPASTVTSTSIAVTTAEPSPQVSEPPASVSTSIVPVSSSVKAEPEKLRAQKVTITKEGRKRVAPMLISGSGASAAVSNSSIVTASSGSRQMMVPVGTVNQYDEPSNNLPPGGIRSLVVGNKRKLQDGEESEPDAKRAAGEVEAPEFIRPSAIAPSIAVSQVRLAVPKVKTVLSVEDGALFEVRNGNGGEKEPTRIALQRKGQLLWSNYLPKMALLAAGSPLFWAVACEDASIHVYSPTGRALVPTIVVESTPCFFDCAGKYLMCLTSSGLVYTWNIQSKKAVHAPVSVAPILDAATYGDDTLHKAPAITKCTLRPNGSLIVTLTNGQGYTYSTEMGVWHRISESWWAVASQYWDSSGMGRAGAGGAVNTIERRTDEEVKRAGKGRFLQRLVKSAMMREGYEGIQGTVSIAHLENRIEAAVLLGSAEEFKSNMIIYAKKLALEGMSDRLDELFRELYGPLGVVIASSKTSEQPISYASEICGMNKKELLKELIVTIGKERAVQRVTVPYARLLGILEVDMTDE</sequence>
<keyword evidence="3 11" id="KW-0678">Repressor</keyword>
<accession>A0ABR1F5U3</accession>
<evidence type="ECO:0000256" key="1">
    <source>
        <dbReference type="ARBA" id="ARBA00004123"/>
    </source>
</evidence>
<evidence type="ECO:0000256" key="10">
    <source>
        <dbReference type="PROSITE-ProRule" id="PRU00221"/>
    </source>
</evidence>
<dbReference type="Gene3D" id="2.130.10.10">
    <property type="entry name" value="YVTN repeat-like/Quinoprotein amine dehydrogenase"/>
    <property type="match status" value="2"/>
</dbReference>
<protein>
    <recommendedName>
        <fullName evidence="11">Protein HIR</fullName>
    </recommendedName>
</protein>
<dbReference type="SMART" id="SM00320">
    <property type="entry name" value="WD40"/>
    <property type="match status" value="6"/>
</dbReference>
<dbReference type="InterPro" id="IPR019015">
    <property type="entry name" value="HIRA_B_motif"/>
</dbReference>
<dbReference type="InterPro" id="IPR031120">
    <property type="entry name" value="HIR1-like"/>
</dbReference>
<feature type="repeat" description="WD" evidence="10">
    <location>
        <begin position="20"/>
        <end position="45"/>
    </location>
</feature>
<feature type="repeat" description="WD" evidence="10">
    <location>
        <begin position="81"/>
        <end position="113"/>
    </location>
</feature>
<evidence type="ECO:0000313" key="15">
    <source>
        <dbReference type="Proteomes" id="UP001498771"/>
    </source>
</evidence>
<evidence type="ECO:0000256" key="4">
    <source>
        <dbReference type="ARBA" id="ARBA00022574"/>
    </source>
</evidence>
<feature type="repeat" description="WD" evidence="10">
    <location>
        <begin position="185"/>
        <end position="215"/>
    </location>
</feature>
<dbReference type="GeneID" id="90038553"/>
<comment type="caution">
    <text evidence="14">The sequence shown here is derived from an EMBL/GenBank/DDBJ whole genome shotgun (WGS) entry which is preliminary data.</text>
</comment>
<dbReference type="RefSeq" id="XP_064767526.1">
    <property type="nucleotide sequence ID" value="XM_064913041.1"/>
</dbReference>
<evidence type="ECO:0000256" key="7">
    <source>
        <dbReference type="ARBA" id="ARBA00023015"/>
    </source>
</evidence>